<evidence type="ECO:0000259" key="3">
    <source>
        <dbReference type="PROSITE" id="PS50002"/>
    </source>
</evidence>
<dbReference type="Proteomes" id="UP000677228">
    <property type="component" value="Unassembled WGS sequence"/>
</dbReference>
<evidence type="ECO:0000313" key="8">
    <source>
        <dbReference type="Proteomes" id="UP000663829"/>
    </source>
</evidence>
<protein>
    <recommendedName>
        <fullName evidence="3">SH3 domain-containing protein</fullName>
    </recommendedName>
</protein>
<keyword evidence="1 2" id="KW-0728">SH3 domain</keyword>
<name>A0A813PP49_9BILA</name>
<dbReference type="Pfam" id="PF00018">
    <property type="entry name" value="SH3_1"/>
    <property type="match status" value="1"/>
</dbReference>
<evidence type="ECO:0000313" key="4">
    <source>
        <dbReference type="EMBL" id="CAF0755699.1"/>
    </source>
</evidence>
<accession>A0A813PP49</accession>
<dbReference type="GO" id="GO:0007169">
    <property type="term" value="P:cell surface receptor protein tyrosine kinase signaling pathway"/>
    <property type="evidence" value="ECO:0007669"/>
    <property type="project" value="TreeGrafter"/>
</dbReference>
<dbReference type="GO" id="GO:0005737">
    <property type="term" value="C:cytoplasm"/>
    <property type="evidence" value="ECO:0007669"/>
    <property type="project" value="TreeGrafter"/>
</dbReference>
<dbReference type="PANTHER" id="PTHR10654:SF18">
    <property type="entry name" value="IP17195P"/>
    <property type="match status" value="1"/>
</dbReference>
<dbReference type="Gene3D" id="2.30.30.40">
    <property type="entry name" value="SH3 Domains"/>
    <property type="match status" value="1"/>
</dbReference>
<dbReference type="EMBL" id="CAJOBC010000096">
    <property type="protein sequence ID" value="CAF3535978.1"/>
    <property type="molecule type" value="Genomic_DNA"/>
</dbReference>
<dbReference type="Proteomes" id="UP000681722">
    <property type="component" value="Unassembled WGS sequence"/>
</dbReference>
<dbReference type="OrthoDB" id="5983572at2759"/>
<dbReference type="InterPro" id="IPR037362">
    <property type="entry name" value="CAS_fam"/>
</dbReference>
<dbReference type="Proteomes" id="UP000663829">
    <property type="component" value="Unassembled WGS sequence"/>
</dbReference>
<gene>
    <name evidence="4" type="ORF">GPM918_LOCUS1097</name>
    <name evidence="5" type="ORF">OVA965_LOCUS22224</name>
    <name evidence="6" type="ORF">SRO942_LOCUS1097</name>
    <name evidence="7" type="ORF">TMI583_LOCUS22939</name>
</gene>
<dbReference type="GO" id="GO:0005886">
    <property type="term" value="C:plasma membrane"/>
    <property type="evidence" value="ECO:0007669"/>
    <property type="project" value="TreeGrafter"/>
</dbReference>
<dbReference type="EMBL" id="CAJNOQ010000096">
    <property type="protein sequence ID" value="CAF0755699.1"/>
    <property type="molecule type" value="Genomic_DNA"/>
</dbReference>
<dbReference type="PROSITE" id="PS50002">
    <property type="entry name" value="SH3"/>
    <property type="match status" value="1"/>
</dbReference>
<reference evidence="4" key="1">
    <citation type="submission" date="2021-02" db="EMBL/GenBank/DDBJ databases">
        <authorList>
            <person name="Nowell W R."/>
        </authorList>
    </citation>
    <scope>NUCLEOTIDE SEQUENCE</scope>
</reference>
<evidence type="ECO:0000256" key="1">
    <source>
        <dbReference type="ARBA" id="ARBA00022443"/>
    </source>
</evidence>
<feature type="domain" description="SH3" evidence="3">
    <location>
        <begin position="1"/>
        <end position="61"/>
    </location>
</feature>
<organism evidence="4 8">
    <name type="scientific">Didymodactylos carnosus</name>
    <dbReference type="NCBI Taxonomy" id="1234261"/>
    <lineage>
        <taxon>Eukaryota</taxon>
        <taxon>Metazoa</taxon>
        <taxon>Spiralia</taxon>
        <taxon>Gnathifera</taxon>
        <taxon>Rotifera</taxon>
        <taxon>Eurotatoria</taxon>
        <taxon>Bdelloidea</taxon>
        <taxon>Philodinida</taxon>
        <taxon>Philodinidae</taxon>
        <taxon>Didymodactylos</taxon>
    </lineage>
</organism>
<dbReference type="GO" id="GO:0016477">
    <property type="term" value="P:cell migration"/>
    <property type="evidence" value="ECO:0007669"/>
    <property type="project" value="TreeGrafter"/>
</dbReference>
<dbReference type="InterPro" id="IPR036028">
    <property type="entry name" value="SH3-like_dom_sf"/>
</dbReference>
<evidence type="ECO:0000313" key="5">
    <source>
        <dbReference type="EMBL" id="CAF1163775.1"/>
    </source>
</evidence>
<dbReference type="SMART" id="SM00326">
    <property type="entry name" value="SH3"/>
    <property type="match status" value="1"/>
</dbReference>
<dbReference type="EMBL" id="CAJOBA010033976">
    <property type="protein sequence ID" value="CAF3975442.1"/>
    <property type="molecule type" value="Genomic_DNA"/>
</dbReference>
<evidence type="ECO:0000256" key="2">
    <source>
        <dbReference type="PROSITE-ProRule" id="PRU00192"/>
    </source>
</evidence>
<dbReference type="FunFam" id="2.30.30.40:FF:000009">
    <property type="entry name" value="Breast cancer anti-estrogen resistance 1"/>
    <property type="match status" value="1"/>
</dbReference>
<evidence type="ECO:0000313" key="6">
    <source>
        <dbReference type="EMBL" id="CAF3535978.1"/>
    </source>
</evidence>
<dbReference type="EMBL" id="CAJNOK010012451">
    <property type="protein sequence ID" value="CAF1163775.1"/>
    <property type="molecule type" value="Genomic_DNA"/>
</dbReference>
<dbReference type="PANTHER" id="PTHR10654">
    <property type="entry name" value="CAS SCAFFOLDING PROTEIN"/>
    <property type="match status" value="1"/>
</dbReference>
<dbReference type="InterPro" id="IPR001452">
    <property type="entry name" value="SH3_domain"/>
</dbReference>
<sequence>MQLALALYNNERDEEDELEFRKGEILNVLIENPNGLAGWMLCEKNGQCGICPGNRLRLLSNITTTMNNDKNKMDIIVEKSLSSSLSSSSQVYKHILPLIQCHSEYDRLSMQYDYDIPISAHENDYDIPRTASTITQLKKGEPINLDSPIILLSSPESSSRSSGIYSTSTNDLLTDTSKCSSQCSLRHRSKSSDTCITDTISLDQLSIQFHNLSIRSAFPDKFYHLLVICDELIQSSSTKIDQYSKLISVSLDYYENSHQFLTEYGSLFNRHTYKQLKEILIKFEQLLLQFQQNLKENNSTINNELILQTKLFSTLSKNMFSLIRPTIELKLKEKHDSISIPREILKKLNLKSIDTNSDGEDEDNNKQQLQSLVSTNSIYDTFNNSKIDLLSPIVNRELTNSKTCHTSVSSEKSYCSSTKSTSIPLTPILIKTSYDSKDSTDTYDYIEDDYSITPSEIDPRPQSSNLLKYYYRHINEQINFMKLRYDKLMKCTKRHDGFTDSSYDNYLHPVDRNKQLILDEAKKFVVSGHKLVFVIETLQQYVAANTNNLSKLLLELCDSLTDVTMFIKQIVNDGDDDQRIVNYNFKHKAQQAMNIAIKIKQYVNKT</sequence>
<comment type="caution">
    <text evidence="4">The sequence shown here is derived from an EMBL/GenBank/DDBJ whole genome shotgun (WGS) entry which is preliminary data.</text>
</comment>
<dbReference type="SUPFAM" id="SSF50044">
    <property type="entry name" value="SH3-domain"/>
    <property type="match status" value="1"/>
</dbReference>
<dbReference type="AlphaFoldDB" id="A0A813PP49"/>
<proteinExistence type="predicted"/>
<dbReference type="Proteomes" id="UP000682733">
    <property type="component" value="Unassembled WGS sequence"/>
</dbReference>
<evidence type="ECO:0000313" key="7">
    <source>
        <dbReference type="EMBL" id="CAF3975442.1"/>
    </source>
</evidence>
<keyword evidence="8" id="KW-1185">Reference proteome</keyword>